<dbReference type="AlphaFoldDB" id="A0A6L5GSL4"/>
<gene>
    <name evidence="7" type="primary">rplR</name>
    <name evidence="8" type="ORF">FRC53_07485</name>
</gene>
<dbReference type="SUPFAM" id="SSF53137">
    <property type="entry name" value="Translational machinery components"/>
    <property type="match status" value="1"/>
</dbReference>
<comment type="function">
    <text evidence="7">This is one of the proteins that bind and probably mediate the attachment of the 5S RNA into the large ribosomal subunit, where it forms part of the central protuberance.</text>
</comment>
<evidence type="ECO:0000256" key="4">
    <source>
        <dbReference type="ARBA" id="ARBA00022980"/>
    </source>
</evidence>
<dbReference type="GO" id="GO:0008097">
    <property type="term" value="F:5S rRNA binding"/>
    <property type="evidence" value="ECO:0007669"/>
    <property type="project" value="TreeGrafter"/>
</dbReference>
<dbReference type="CDD" id="cd00432">
    <property type="entry name" value="Ribosomal_L18_L5e"/>
    <property type="match status" value="1"/>
</dbReference>
<comment type="caution">
    <text evidence="8">The sequence shown here is derived from an EMBL/GenBank/DDBJ whole genome shotgun (WGS) entry which is preliminary data.</text>
</comment>
<name>A0A6L5GSL4_9FIRM</name>
<evidence type="ECO:0000313" key="8">
    <source>
        <dbReference type="EMBL" id="MQM73234.1"/>
    </source>
</evidence>
<dbReference type="PANTHER" id="PTHR12899">
    <property type="entry name" value="39S RIBOSOMAL PROTEIN L18, MITOCHONDRIAL"/>
    <property type="match status" value="1"/>
</dbReference>
<proteinExistence type="inferred from homology"/>
<dbReference type="HAMAP" id="MF_01337_B">
    <property type="entry name" value="Ribosomal_uL18_B"/>
    <property type="match status" value="1"/>
</dbReference>
<dbReference type="GO" id="GO:0003735">
    <property type="term" value="F:structural constituent of ribosome"/>
    <property type="evidence" value="ECO:0007669"/>
    <property type="project" value="InterPro"/>
</dbReference>
<keyword evidence="4 7" id="KW-0689">Ribosomal protein</keyword>
<dbReference type="NCBIfam" id="TIGR00060">
    <property type="entry name" value="L18_bact"/>
    <property type="match status" value="1"/>
</dbReference>
<dbReference type="FunFam" id="3.30.420.100:FF:000001">
    <property type="entry name" value="50S ribosomal protein L18"/>
    <property type="match status" value="1"/>
</dbReference>
<dbReference type="Pfam" id="PF00861">
    <property type="entry name" value="Ribosomal_L18p"/>
    <property type="match status" value="1"/>
</dbReference>
<evidence type="ECO:0000256" key="3">
    <source>
        <dbReference type="ARBA" id="ARBA00022884"/>
    </source>
</evidence>
<dbReference type="InterPro" id="IPR004389">
    <property type="entry name" value="Ribosomal_uL18_bac-type"/>
</dbReference>
<dbReference type="GO" id="GO:0022625">
    <property type="term" value="C:cytosolic large ribosomal subunit"/>
    <property type="evidence" value="ECO:0007669"/>
    <property type="project" value="TreeGrafter"/>
</dbReference>
<dbReference type="PANTHER" id="PTHR12899:SF3">
    <property type="entry name" value="LARGE RIBOSOMAL SUBUNIT PROTEIN UL18M"/>
    <property type="match status" value="1"/>
</dbReference>
<evidence type="ECO:0000256" key="1">
    <source>
        <dbReference type="ARBA" id="ARBA00007116"/>
    </source>
</evidence>
<organism evidence="8 9">
    <name type="scientific">Candidatus Pseudoramibacter fermentans</name>
    <dbReference type="NCBI Taxonomy" id="2594427"/>
    <lineage>
        <taxon>Bacteria</taxon>
        <taxon>Bacillati</taxon>
        <taxon>Bacillota</taxon>
        <taxon>Clostridia</taxon>
        <taxon>Eubacteriales</taxon>
        <taxon>Eubacteriaceae</taxon>
        <taxon>Pseudoramibacter</taxon>
    </lineage>
</organism>
<comment type="subunit">
    <text evidence="7">Part of the 50S ribosomal subunit; part of the 5S rRNA/L5/L18/L25 subcomplex. Contacts the 5S and 23S rRNAs.</text>
</comment>
<sequence length="122" mass="13417">MIKKKDKNKVRQNRHLRVRRKISGTAERPRLCVFRSNKHIYAQVIDDVEGKTLVAASTVEADIKNAVEHGGDKNAAKAVGEAVAKKALDAGITNVVFDRGGYIYTGRVKELAEAAREAGLKF</sequence>
<keyword evidence="5 7" id="KW-0687">Ribonucleoprotein</keyword>
<evidence type="ECO:0000256" key="7">
    <source>
        <dbReference type="HAMAP-Rule" id="MF_01337"/>
    </source>
</evidence>
<keyword evidence="3 7" id="KW-0694">RNA-binding</keyword>
<dbReference type="InterPro" id="IPR005484">
    <property type="entry name" value="Ribosomal_uL18_bac/plant/anim"/>
</dbReference>
<evidence type="ECO:0000256" key="5">
    <source>
        <dbReference type="ARBA" id="ARBA00023274"/>
    </source>
</evidence>
<accession>A0A6L5GSL4</accession>
<keyword evidence="2 7" id="KW-0699">rRNA-binding</keyword>
<dbReference type="Proteomes" id="UP000473648">
    <property type="component" value="Unassembled WGS sequence"/>
</dbReference>
<dbReference type="EMBL" id="VOGB01000005">
    <property type="protein sequence ID" value="MQM73234.1"/>
    <property type="molecule type" value="Genomic_DNA"/>
</dbReference>
<evidence type="ECO:0000313" key="9">
    <source>
        <dbReference type="Proteomes" id="UP000473648"/>
    </source>
</evidence>
<reference evidence="8" key="1">
    <citation type="journal article" date="2020" name="Appl. Environ. Microbiol.">
        <title>Medium-Chain Fatty Acid Synthesis by 'Candidatus Weimeria bifida' gen. nov., sp. nov., and 'Candidatus Pseudoramibacter fermentans' sp. nov.</title>
        <authorList>
            <person name="Scarborough M.J."/>
            <person name="Myers K.S."/>
            <person name="Donohue T.J."/>
            <person name="Noguera D.R."/>
        </authorList>
    </citation>
    <scope>NUCLEOTIDE SEQUENCE</scope>
    <source>
        <strain evidence="8">EUB1.1</strain>
    </source>
</reference>
<evidence type="ECO:0000256" key="6">
    <source>
        <dbReference type="ARBA" id="ARBA00035197"/>
    </source>
</evidence>
<dbReference type="InterPro" id="IPR057268">
    <property type="entry name" value="Ribosomal_L18"/>
</dbReference>
<dbReference type="Gene3D" id="3.30.420.100">
    <property type="match status" value="1"/>
</dbReference>
<evidence type="ECO:0000256" key="2">
    <source>
        <dbReference type="ARBA" id="ARBA00022730"/>
    </source>
</evidence>
<comment type="similarity">
    <text evidence="1 7">Belongs to the universal ribosomal protein uL18 family.</text>
</comment>
<keyword evidence="9" id="KW-1185">Reference proteome</keyword>
<dbReference type="GO" id="GO:0006412">
    <property type="term" value="P:translation"/>
    <property type="evidence" value="ECO:0007669"/>
    <property type="project" value="UniProtKB-UniRule"/>
</dbReference>
<protein>
    <recommendedName>
        <fullName evidence="6 7">Large ribosomal subunit protein uL18</fullName>
    </recommendedName>
</protein>